<dbReference type="Proteomes" id="UP000035709">
    <property type="component" value="Chromosome"/>
</dbReference>
<dbReference type="RefSeq" id="WP_054681254.1">
    <property type="nucleotide sequence ID" value="NZ_AP014808.1"/>
</dbReference>
<evidence type="ECO:0000256" key="1">
    <source>
        <dbReference type="SAM" id="Phobius"/>
    </source>
</evidence>
<keyword evidence="1" id="KW-0812">Transmembrane</keyword>
<sequence>MANFIYYVIYVINWIIWLYCIFIVIDAIMSWVPFLRNSVIGKWLDKIVNPYLNVFRKGPIQKLAYSTGIDLSALIGLLVLYFIQDYALQWIQNILFRLIG</sequence>
<name>A0A0D6A3T0_9LACO</name>
<accession>A0A0D6A3T0</accession>
<evidence type="ECO:0000313" key="5">
    <source>
        <dbReference type="Proteomes" id="UP000325393"/>
    </source>
</evidence>
<dbReference type="EMBL" id="AP014808">
    <property type="protein sequence ID" value="BAQ57406.1"/>
    <property type="molecule type" value="Genomic_DNA"/>
</dbReference>
<dbReference type="STRING" id="1600.LBAT_1017"/>
<organism evidence="2 4">
    <name type="scientific">Lactobacillus acetotolerans</name>
    <dbReference type="NCBI Taxonomy" id="1600"/>
    <lineage>
        <taxon>Bacteria</taxon>
        <taxon>Bacillati</taxon>
        <taxon>Bacillota</taxon>
        <taxon>Bacilli</taxon>
        <taxon>Lactobacillales</taxon>
        <taxon>Lactobacillaceae</taxon>
        <taxon>Lactobacillus</taxon>
    </lineage>
</organism>
<keyword evidence="2" id="KW-0131">Cell cycle</keyword>
<evidence type="ECO:0000313" key="4">
    <source>
        <dbReference type="Proteomes" id="UP000035709"/>
    </source>
</evidence>
<protein>
    <submittedName>
        <fullName evidence="2">Cell division membrane protein</fullName>
    </submittedName>
    <submittedName>
        <fullName evidence="3">YggT family protein</fullName>
    </submittedName>
</protein>
<dbReference type="Proteomes" id="UP000325393">
    <property type="component" value="Chromosome"/>
</dbReference>
<evidence type="ECO:0000313" key="2">
    <source>
        <dbReference type="EMBL" id="BAQ57406.1"/>
    </source>
</evidence>
<keyword evidence="4" id="KW-1185">Reference proteome</keyword>
<dbReference type="InterPro" id="IPR003425">
    <property type="entry name" value="CCB3/YggT"/>
</dbReference>
<dbReference type="GO" id="GO:0016020">
    <property type="term" value="C:membrane"/>
    <property type="evidence" value="ECO:0007669"/>
    <property type="project" value="InterPro"/>
</dbReference>
<keyword evidence="2" id="KW-0132">Cell division</keyword>
<gene>
    <name evidence="3" type="ORF">LA749_05175</name>
    <name evidence="2" type="ORF">LBAT_1017</name>
</gene>
<feature type="transmembrane region" description="Helical" evidence="1">
    <location>
        <begin position="63"/>
        <end position="83"/>
    </location>
</feature>
<feature type="transmembrane region" description="Helical" evidence="1">
    <location>
        <begin position="6"/>
        <end position="32"/>
    </location>
</feature>
<reference evidence="3 5" key="2">
    <citation type="submission" date="2019-09" db="EMBL/GenBank/DDBJ databases">
        <title>Genome sequencing of Lactobacillus acetotolerans.</title>
        <authorList>
            <person name="Kim K."/>
        </authorList>
    </citation>
    <scope>NUCLEOTIDE SEQUENCE [LARGE SCALE GENOMIC DNA]</scope>
    <source>
        <strain evidence="3 5">LA749</strain>
    </source>
</reference>
<dbReference type="PATRIC" id="fig|1600.4.peg.1041"/>
<proteinExistence type="predicted"/>
<keyword evidence="1" id="KW-0472">Membrane</keyword>
<dbReference type="OrthoDB" id="47652at2"/>
<dbReference type="EMBL" id="CP044496">
    <property type="protein sequence ID" value="QFG51418.1"/>
    <property type="molecule type" value="Genomic_DNA"/>
</dbReference>
<evidence type="ECO:0000313" key="3">
    <source>
        <dbReference type="EMBL" id="QFG51418.1"/>
    </source>
</evidence>
<dbReference type="Pfam" id="PF02325">
    <property type="entry name" value="CCB3_YggT"/>
    <property type="match status" value="1"/>
</dbReference>
<reference evidence="2 4" key="1">
    <citation type="submission" date="2015-03" db="EMBL/GenBank/DDBJ databases">
        <title>Complete genome sequence of Lactobacillus acetotolerans NBRC 13120.</title>
        <authorList>
            <person name="Toh H."/>
            <person name="Morita H."/>
            <person name="Fujita N."/>
        </authorList>
    </citation>
    <scope>NUCLEOTIDE SEQUENCE [LARGE SCALE GENOMIC DNA]</scope>
    <source>
        <strain evidence="2 4">NBRC 13120</strain>
    </source>
</reference>
<dbReference type="GeneID" id="78212376"/>
<dbReference type="GO" id="GO:0051301">
    <property type="term" value="P:cell division"/>
    <property type="evidence" value="ECO:0007669"/>
    <property type="project" value="UniProtKB-KW"/>
</dbReference>
<keyword evidence="1" id="KW-1133">Transmembrane helix</keyword>
<dbReference type="AlphaFoldDB" id="A0A0D6A3T0"/>
<dbReference type="KEGG" id="lae:LBAT_1017"/>